<keyword evidence="5" id="KW-0698">rRNA processing</keyword>
<dbReference type="HAMAP" id="MF_00658">
    <property type="entry name" value="23SrRNA_methyltr_H"/>
    <property type="match status" value="1"/>
</dbReference>
<comment type="subcellular location">
    <subcellularLocation>
        <location evidence="5">Cytoplasm</location>
    </subcellularLocation>
</comment>
<gene>
    <name evidence="5 6" type="primary">rlmH</name>
    <name evidence="6" type="ORF">GCM10010833_12550</name>
</gene>
<dbReference type="RefSeq" id="WP_188513528.1">
    <property type="nucleotide sequence ID" value="NZ_BMGD01000002.1"/>
</dbReference>
<comment type="caution">
    <text evidence="6">The sequence shown here is derived from an EMBL/GenBank/DDBJ whole genome shotgun (WGS) entry which is preliminary data.</text>
</comment>
<keyword evidence="5" id="KW-0963">Cytoplasm</keyword>
<dbReference type="SUPFAM" id="SSF75217">
    <property type="entry name" value="alpha/beta knot"/>
    <property type="match status" value="1"/>
</dbReference>
<evidence type="ECO:0000313" key="6">
    <source>
        <dbReference type="EMBL" id="GGB59229.1"/>
    </source>
</evidence>
<comment type="catalytic activity">
    <reaction evidence="5">
        <text>pseudouridine(1915) in 23S rRNA + S-adenosyl-L-methionine = N(3)-methylpseudouridine(1915) in 23S rRNA + S-adenosyl-L-homocysteine + H(+)</text>
        <dbReference type="Rhea" id="RHEA:42752"/>
        <dbReference type="Rhea" id="RHEA-COMP:10221"/>
        <dbReference type="Rhea" id="RHEA-COMP:10222"/>
        <dbReference type="ChEBI" id="CHEBI:15378"/>
        <dbReference type="ChEBI" id="CHEBI:57856"/>
        <dbReference type="ChEBI" id="CHEBI:59789"/>
        <dbReference type="ChEBI" id="CHEBI:65314"/>
        <dbReference type="ChEBI" id="CHEBI:74486"/>
        <dbReference type="EC" id="2.1.1.177"/>
    </reaction>
</comment>
<feature type="binding site" evidence="5">
    <location>
        <position position="55"/>
    </location>
    <ligand>
        <name>S-adenosyl-L-methionine</name>
        <dbReference type="ChEBI" id="CHEBI:59789"/>
    </ligand>
</feature>
<dbReference type="PANTHER" id="PTHR33603">
    <property type="entry name" value="METHYLTRANSFERASE"/>
    <property type="match status" value="1"/>
</dbReference>
<dbReference type="Proteomes" id="UP000614261">
    <property type="component" value="Unassembled WGS sequence"/>
</dbReference>
<comment type="similarity">
    <text evidence="4 5">Belongs to the RNA methyltransferase RlmH family.</text>
</comment>
<organism evidence="6 7">
    <name type="scientific">Blastomonas aquatica</name>
    <dbReference type="NCBI Taxonomy" id="1510276"/>
    <lineage>
        <taxon>Bacteria</taxon>
        <taxon>Pseudomonadati</taxon>
        <taxon>Pseudomonadota</taxon>
        <taxon>Alphaproteobacteria</taxon>
        <taxon>Sphingomonadales</taxon>
        <taxon>Sphingomonadaceae</taxon>
        <taxon>Blastomonas</taxon>
    </lineage>
</organism>
<comment type="function">
    <text evidence="5">Specifically methylates the pseudouridine at position 1915 (m3Psi1915) in 23S rRNA.</text>
</comment>
<dbReference type="EMBL" id="BMGD01000002">
    <property type="protein sequence ID" value="GGB59229.1"/>
    <property type="molecule type" value="Genomic_DNA"/>
</dbReference>
<keyword evidence="3 5" id="KW-0949">S-adenosyl-L-methionine</keyword>
<evidence type="ECO:0000256" key="4">
    <source>
        <dbReference type="ARBA" id="ARBA00038303"/>
    </source>
</evidence>
<protein>
    <recommendedName>
        <fullName evidence="5">Ribosomal RNA large subunit methyltransferase H</fullName>
        <ecNumber evidence="5">2.1.1.177</ecNumber>
    </recommendedName>
    <alternativeName>
        <fullName evidence="5">23S rRNA (pseudouridine1915-N3)-methyltransferase</fullName>
    </alternativeName>
    <alternativeName>
        <fullName evidence="5">23S rRNA m3Psi1915 methyltransferase</fullName>
    </alternativeName>
    <alternativeName>
        <fullName evidence="5">rRNA (pseudouridine-N3-)-methyltransferase RlmH</fullName>
    </alternativeName>
</protein>
<dbReference type="Pfam" id="PF02590">
    <property type="entry name" value="SPOUT_MTase"/>
    <property type="match status" value="1"/>
</dbReference>
<evidence type="ECO:0000256" key="2">
    <source>
        <dbReference type="ARBA" id="ARBA00022679"/>
    </source>
</evidence>
<dbReference type="PANTHER" id="PTHR33603:SF1">
    <property type="entry name" value="RIBOSOMAL RNA LARGE SUBUNIT METHYLTRANSFERASE H"/>
    <property type="match status" value="1"/>
</dbReference>
<name>A0ABQ1J6Q7_9SPHN</name>
<dbReference type="PIRSF" id="PIRSF004505">
    <property type="entry name" value="MT_bac"/>
    <property type="match status" value="1"/>
</dbReference>
<evidence type="ECO:0000313" key="7">
    <source>
        <dbReference type="Proteomes" id="UP000614261"/>
    </source>
</evidence>
<dbReference type="GO" id="GO:0032259">
    <property type="term" value="P:methylation"/>
    <property type="evidence" value="ECO:0007669"/>
    <property type="project" value="UniProtKB-KW"/>
</dbReference>
<dbReference type="EC" id="2.1.1.177" evidence="5"/>
<keyword evidence="2 5" id="KW-0808">Transferase</keyword>
<evidence type="ECO:0000256" key="1">
    <source>
        <dbReference type="ARBA" id="ARBA00022603"/>
    </source>
</evidence>
<comment type="caution">
    <text evidence="5">Lacks conserved residue(s) required for the propagation of feature annotation.</text>
</comment>
<dbReference type="GO" id="GO:0008168">
    <property type="term" value="F:methyltransferase activity"/>
    <property type="evidence" value="ECO:0007669"/>
    <property type="project" value="UniProtKB-KW"/>
</dbReference>
<feature type="binding site" evidence="5">
    <location>
        <position position="87"/>
    </location>
    <ligand>
        <name>S-adenosyl-L-methionine</name>
        <dbReference type="ChEBI" id="CHEBI:59789"/>
    </ligand>
</feature>
<dbReference type="InterPro" id="IPR029026">
    <property type="entry name" value="tRNA_m1G_MTases_N"/>
</dbReference>
<keyword evidence="7" id="KW-1185">Reference proteome</keyword>
<sequence>MRLHIIARGKIGRSPEAELVQRYVKRIQWPLAITELPDRGGTLPPPAPGSRTVMLDETGKHLGSMEFAQTLDRWREDGVRETRFLIGAADGFDTAERAGADLLIAFGRATWPHLLARAMLAEQLYRATSILAGHPYHREG</sequence>
<dbReference type="InterPro" id="IPR003742">
    <property type="entry name" value="RlmH-like"/>
</dbReference>
<dbReference type="Gene3D" id="3.40.1280.10">
    <property type="match status" value="1"/>
</dbReference>
<reference evidence="7" key="1">
    <citation type="journal article" date="2019" name="Int. J. Syst. Evol. Microbiol.">
        <title>The Global Catalogue of Microorganisms (GCM) 10K type strain sequencing project: providing services to taxonomists for standard genome sequencing and annotation.</title>
        <authorList>
            <consortium name="The Broad Institute Genomics Platform"/>
            <consortium name="The Broad Institute Genome Sequencing Center for Infectious Disease"/>
            <person name="Wu L."/>
            <person name="Ma J."/>
        </authorList>
    </citation>
    <scope>NUCLEOTIDE SEQUENCE [LARGE SCALE GENOMIC DNA]</scope>
    <source>
        <strain evidence="7">CGMCC 1.12851</strain>
    </source>
</reference>
<keyword evidence="1 5" id="KW-0489">Methyltransferase</keyword>
<comment type="subunit">
    <text evidence="5">Homodimer.</text>
</comment>
<proteinExistence type="inferred from homology"/>
<accession>A0ABQ1J6Q7</accession>
<dbReference type="InterPro" id="IPR029028">
    <property type="entry name" value="Alpha/beta_knot_MTases"/>
</dbReference>
<evidence type="ECO:0000256" key="3">
    <source>
        <dbReference type="ARBA" id="ARBA00022691"/>
    </source>
</evidence>
<evidence type="ECO:0000256" key="5">
    <source>
        <dbReference type="HAMAP-Rule" id="MF_00658"/>
    </source>
</evidence>
<dbReference type="CDD" id="cd18081">
    <property type="entry name" value="RlmH-like"/>
    <property type="match status" value="1"/>
</dbReference>